<comment type="caution">
    <text evidence="1">The sequence shown here is derived from an EMBL/GenBank/DDBJ whole genome shotgun (WGS) entry which is preliminary data.</text>
</comment>
<dbReference type="InterPro" id="IPR011250">
    <property type="entry name" value="OMP/PagP_B-barrel"/>
</dbReference>
<dbReference type="InterPro" id="IPR018550">
    <property type="entry name" value="Lipid-A_deacylase-rel"/>
</dbReference>
<dbReference type="PIRSF" id="PIRSF029681">
    <property type="entry name" value="PagL"/>
    <property type="match status" value="1"/>
</dbReference>
<keyword evidence="1" id="KW-0378">Hydrolase</keyword>
<dbReference type="Pfam" id="PF09411">
    <property type="entry name" value="PagL"/>
    <property type="match status" value="1"/>
</dbReference>
<name>A0A645BEJ6_9ZZZZ</name>
<dbReference type="SUPFAM" id="SSF56925">
    <property type="entry name" value="OMPA-like"/>
    <property type="match status" value="1"/>
</dbReference>
<dbReference type="EC" id="3.1.1.77" evidence="1"/>
<sequence>MAIDMKKLQLTTNLVIPMLVSLGSPMLHAQPVQASTAAIYLQYGSAEHSTDSWTGGVILPWNWSYALGSGRMTGFWDLSISRWSADYQGSNRSTWVLGAQPTLRWRPSQGQSPWFLQAGLGMSYATNHRFITDHKEFSTRYNFASHIGIGYLFGEQMKNEISLRFEHQSNAGIKRPNPGENFLQLRYARHF</sequence>
<dbReference type="GO" id="GO:0050528">
    <property type="term" value="F:acyloxyacyl hydrolase activity"/>
    <property type="evidence" value="ECO:0007669"/>
    <property type="project" value="UniProtKB-EC"/>
</dbReference>
<dbReference type="Gene3D" id="2.40.160.20">
    <property type="match status" value="1"/>
</dbReference>
<organism evidence="1">
    <name type="scientific">bioreactor metagenome</name>
    <dbReference type="NCBI Taxonomy" id="1076179"/>
    <lineage>
        <taxon>unclassified sequences</taxon>
        <taxon>metagenomes</taxon>
        <taxon>ecological metagenomes</taxon>
    </lineage>
</organism>
<protein>
    <submittedName>
        <fullName evidence="1">Lipid A deacylase PagL</fullName>
        <ecNumber evidence="1">3.1.1.77</ecNumber>
    </submittedName>
</protein>
<dbReference type="AlphaFoldDB" id="A0A645BEJ6"/>
<gene>
    <name evidence="1" type="primary">pagL_4</name>
    <name evidence="1" type="ORF">SDC9_110640</name>
</gene>
<accession>A0A645BEJ6</accession>
<dbReference type="EMBL" id="VSSQ01019587">
    <property type="protein sequence ID" value="MPM63757.1"/>
    <property type="molecule type" value="Genomic_DNA"/>
</dbReference>
<proteinExistence type="predicted"/>
<reference evidence="1" key="1">
    <citation type="submission" date="2019-08" db="EMBL/GenBank/DDBJ databases">
        <authorList>
            <person name="Kucharzyk K."/>
            <person name="Murdoch R.W."/>
            <person name="Higgins S."/>
            <person name="Loffler F."/>
        </authorList>
    </citation>
    <scope>NUCLEOTIDE SEQUENCE</scope>
</reference>
<evidence type="ECO:0000313" key="1">
    <source>
        <dbReference type="EMBL" id="MPM63757.1"/>
    </source>
</evidence>